<gene>
    <name evidence="1" type="ORF">HD597_006981</name>
</gene>
<comment type="caution">
    <text evidence="1">The sequence shown here is derived from an EMBL/GenBank/DDBJ whole genome shotgun (WGS) entry which is preliminary data.</text>
</comment>
<accession>A0A9X2GJD8</accession>
<dbReference type="EMBL" id="JAMZEB010000002">
    <property type="protein sequence ID" value="MCP2359961.1"/>
    <property type="molecule type" value="Genomic_DNA"/>
</dbReference>
<proteinExistence type="predicted"/>
<evidence type="ECO:0000313" key="1">
    <source>
        <dbReference type="EMBL" id="MCP2359961.1"/>
    </source>
</evidence>
<evidence type="ECO:0000313" key="2">
    <source>
        <dbReference type="Proteomes" id="UP001139648"/>
    </source>
</evidence>
<dbReference type="Proteomes" id="UP001139648">
    <property type="component" value="Unassembled WGS sequence"/>
</dbReference>
<dbReference type="AlphaFoldDB" id="A0A9X2GJD8"/>
<sequence>MRRSEYLWHRLHSYALATEFSAVWVDRLELDELAQRVGADFRQARRCDRNELADEVFNVHDATVIWADRLTDDWLQIIEFRGYGCSGALSELSAHGGRAVSMGWGLNGLRDLRYVSDGYYTTLFSVTVPGERYGNAPDALDSLTEGLMFDIDDTSWMTDPELSPEWLAFGEWSAWMEENGYSVGDGEGEQPVPEAFGDFYELSLNGYYPSLATCVTSALTLAGRLTGREIDEAWLRAPNAMK</sequence>
<reference evidence="1" key="1">
    <citation type="submission" date="2022-06" db="EMBL/GenBank/DDBJ databases">
        <title>Sequencing the genomes of 1000 actinobacteria strains.</title>
        <authorList>
            <person name="Klenk H.-P."/>
        </authorList>
    </citation>
    <scope>NUCLEOTIDE SEQUENCE</scope>
    <source>
        <strain evidence="1">DSM 46694</strain>
    </source>
</reference>
<organism evidence="1 2">
    <name type="scientific">Nonomuraea thailandensis</name>
    <dbReference type="NCBI Taxonomy" id="1188745"/>
    <lineage>
        <taxon>Bacteria</taxon>
        <taxon>Bacillati</taxon>
        <taxon>Actinomycetota</taxon>
        <taxon>Actinomycetes</taxon>
        <taxon>Streptosporangiales</taxon>
        <taxon>Streptosporangiaceae</taxon>
        <taxon>Nonomuraea</taxon>
    </lineage>
</organism>
<name>A0A9X2GJD8_9ACTN</name>
<protein>
    <submittedName>
        <fullName evidence="1">Uncharacterized protein</fullName>
    </submittedName>
</protein>
<dbReference type="Pfam" id="PF20062">
    <property type="entry name" value="DUF6461"/>
    <property type="match status" value="1"/>
</dbReference>
<dbReference type="RefSeq" id="WP_253747445.1">
    <property type="nucleotide sequence ID" value="NZ_BAABKA010000083.1"/>
</dbReference>
<keyword evidence="2" id="KW-1185">Reference proteome</keyword>
<dbReference type="InterPro" id="IPR045592">
    <property type="entry name" value="DUF6461"/>
</dbReference>